<gene>
    <name evidence="3" type="ORF">Athai_28210</name>
</gene>
<dbReference type="PANTHER" id="PTHR14239">
    <property type="entry name" value="DUDULIN-RELATED"/>
    <property type="match status" value="1"/>
</dbReference>
<proteinExistence type="predicted"/>
<reference evidence="3 4" key="1">
    <citation type="submission" date="2020-08" db="EMBL/GenBank/DDBJ databases">
        <title>Whole genome shotgun sequence of Actinocatenispora thailandica NBRC 105041.</title>
        <authorList>
            <person name="Komaki H."/>
            <person name="Tamura T."/>
        </authorList>
    </citation>
    <scope>NUCLEOTIDE SEQUENCE [LARGE SCALE GENOMIC DNA]</scope>
    <source>
        <strain evidence="3 4">NBRC 105041</strain>
    </source>
</reference>
<dbReference type="PANTHER" id="PTHR14239:SF10">
    <property type="entry name" value="REDUCTASE"/>
    <property type="match status" value="1"/>
</dbReference>
<keyword evidence="4" id="KW-1185">Reference proteome</keyword>
<dbReference type="SUPFAM" id="SSF51735">
    <property type="entry name" value="NAD(P)-binding Rossmann-fold domains"/>
    <property type="match status" value="1"/>
</dbReference>
<dbReference type="Proteomes" id="UP000611640">
    <property type="component" value="Chromosome"/>
</dbReference>
<dbReference type="Pfam" id="PF03807">
    <property type="entry name" value="F420_oxidored"/>
    <property type="match status" value="1"/>
</dbReference>
<evidence type="ECO:0000259" key="2">
    <source>
        <dbReference type="Pfam" id="PF03807"/>
    </source>
</evidence>
<dbReference type="InterPro" id="IPR036291">
    <property type="entry name" value="NAD(P)-bd_dom_sf"/>
</dbReference>
<dbReference type="EMBL" id="AP023355">
    <property type="protein sequence ID" value="BCJ35318.1"/>
    <property type="molecule type" value="Genomic_DNA"/>
</dbReference>
<evidence type="ECO:0000313" key="4">
    <source>
        <dbReference type="Proteomes" id="UP000611640"/>
    </source>
</evidence>
<name>A0A7R7HXN6_9ACTN</name>
<dbReference type="RefSeq" id="WP_203961873.1">
    <property type="nucleotide sequence ID" value="NZ_AP023355.1"/>
</dbReference>
<organism evidence="3 4">
    <name type="scientific">Actinocatenispora thailandica</name>
    <dbReference type="NCBI Taxonomy" id="227318"/>
    <lineage>
        <taxon>Bacteria</taxon>
        <taxon>Bacillati</taxon>
        <taxon>Actinomycetota</taxon>
        <taxon>Actinomycetes</taxon>
        <taxon>Micromonosporales</taxon>
        <taxon>Micromonosporaceae</taxon>
        <taxon>Actinocatenispora</taxon>
    </lineage>
</organism>
<dbReference type="Gene3D" id="3.40.50.720">
    <property type="entry name" value="NAD(P)-binding Rossmann-like Domain"/>
    <property type="match status" value="1"/>
</dbReference>
<dbReference type="GO" id="GO:0016491">
    <property type="term" value="F:oxidoreductase activity"/>
    <property type="evidence" value="ECO:0007669"/>
    <property type="project" value="UniProtKB-KW"/>
</dbReference>
<feature type="domain" description="Pyrroline-5-carboxylate reductase catalytic N-terminal" evidence="2">
    <location>
        <begin position="3"/>
        <end position="92"/>
    </location>
</feature>
<dbReference type="KEGG" id="atl:Athai_28210"/>
<dbReference type="InterPro" id="IPR051267">
    <property type="entry name" value="STEAP_metalloreductase"/>
</dbReference>
<dbReference type="AlphaFoldDB" id="A0A7R7HXN6"/>
<evidence type="ECO:0000313" key="3">
    <source>
        <dbReference type="EMBL" id="BCJ35318.1"/>
    </source>
</evidence>
<sequence>MEVLIVGAGSMARGIATRLLAGGHQVRIAARNHDAARTLAAELDGDATGEPIGSFGAASVVVLALPYPATRMVAERLAGELVGRVVVDIANPVNIGTFDDLVTPPGISAAEQVAKAAPGAKVVKAFNTTFAVNLTGGGPLDVFIAGDDETACTQVAALTADGGMRPILVGGSKHAYTLESFQLLHMKVQDQIGGNYATSLELDRRQ</sequence>
<dbReference type="InterPro" id="IPR028939">
    <property type="entry name" value="P5C_Rdtase_cat_N"/>
</dbReference>
<accession>A0A7R7HXN6</accession>
<keyword evidence="1" id="KW-0560">Oxidoreductase</keyword>
<protein>
    <submittedName>
        <fullName evidence="3">NADP oxidoreductase</fullName>
    </submittedName>
</protein>
<evidence type="ECO:0000256" key="1">
    <source>
        <dbReference type="ARBA" id="ARBA00023002"/>
    </source>
</evidence>